<name>A0ABN3DDQ5_9MICO</name>
<sequence>MPRFTLPRTAVAGGVAVIAVAALAGCSAGSGATEPSASADLTIGSVDLAAAGCPATVVIQTDWNPEGEHGHLYEMFGDDYTLDASTKAVRGPLMSQGEYTGVDLEVRSGGPAIGFQTVSSQLYLDPEITLGYVSTDEAIQLSDQNPTVAVMAPLDKSPQDIMWDPESYPGVTTIAELAEAGAMVRYYSGAAYMSYLIGAGIIPEDQTDGSFDGTPANFVASGGKDAQQGFASADPYIYENEVPSWNKPITYQLIHDTGYPYYQGALSVKADQLESLSGCFEALVPVLQQAEVDYFADPAAANTLIVDAVEAFDTGWEYSVGVADFAHDTMLEEGLASNGDDGTIGDIDEERVQRIIDITTPIFTDAGTPPVDGLVAGDLFTNEFLDESIGLQ</sequence>
<dbReference type="PROSITE" id="PS51257">
    <property type="entry name" value="PROKAR_LIPOPROTEIN"/>
    <property type="match status" value="1"/>
</dbReference>
<feature type="chain" id="PRO_5046456323" evidence="1">
    <location>
        <begin position="25"/>
        <end position="392"/>
    </location>
</feature>
<feature type="signal peptide" evidence="1">
    <location>
        <begin position="1"/>
        <end position="24"/>
    </location>
</feature>
<keyword evidence="3" id="KW-1185">Reference proteome</keyword>
<reference evidence="2 3" key="1">
    <citation type="journal article" date="2019" name="Int. J. Syst. Evol. Microbiol.">
        <title>The Global Catalogue of Microorganisms (GCM) 10K type strain sequencing project: providing services to taxonomists for standard genome sequencing and annotation.</title>
        <authorList>
            <consortium name="The Broad Institute Genomics Platform"/>
            <consortium name="The Broad Institute Genome Sequencing Center for Infectious Disease"/>
            <person name="Wu L."/>
            <person name="Ma J."/>
        </authorList>
    </citation>
    <scope>NUCLEOTIDE SEQUENCE [LARGE SCALE GENOMIC DNA]</scope>
    <source>
        <strain evidence="2 3">JCM 16117</strain>
    </source>
</reference>
<gene>
    <name evidence="2" type="ORF">GCM10009851_10640</name>
</gene>
<evidence type="ECO:0000313" key="3">
    <source>
        <dbReference type="Proteomes" id="UP001500929"/>
    </source>
</evidence>
<protein>
    <submittedName>
        <fullName evidence="2">Nitrate ABC transporter substrate-binding protein</fullName>
    </submittedName>
</protein>
<proteinExistence type="predicted"/>
<dbReference type="EMBL" id="BAAAQY010000003">
    <property type="protein sequence ID" value="GAA2228176.1"/>
    <property type="molecule type" value="Genomic_DNA"/>
</dbReference>
<keyword evidence="1" id="KW-0732">Signal</keyword>
<organism evidence="2 3">
    <name type="scientific">Herbiconiux moechotypicola</name>
    <dbReference type="NCBI Taxonomy" id="637393"/>
    <lineage>
        <taxon>Bacteria</taxon>
        <taxon>Bacillati</taxon>
        <taxon>Actinomycetota</taxon>
        <taxon>Actinomycetes</taxon>
        <taxon>Micrococcales</taxon>
        <taxon>Microbacteriaceae</taxon>
        <taxon>Herbiconiux</taxon>
    </lineage>
</organism>
<comment type="caution">
    <text evidence="2">The sequence shown here is derived from an EMBL/GenBank/DDBJ whole genome shotgun (WGS) entry which is preliminary data.</text>
</comment>
<dbReference type="Gene3D" id="3.40.190.10">
    <property type="entry name" value="Periplasmic binding protein-like II"/>
    <property type="match status" value="2"/>
</dbReference>
<dbReference type="Proteomes" id="UP001500929">
    <property type="component" value="Unassembled WGS sequence"/>
</dbReference>
<accession>A0ABN3DDQ5</accession>
<evidence type="ECO:0000313" key="2">
    <source>
        <dbReference type="EMBL" id="GAA2228176.1"/>
    </source>
</evidence>
<evidence type="ECO:0000256" key="1">
    <source>
        <dbReference type="SAM" id="SignalP"/>
    </source>
</evidence>
<dbReference type="RefSeq" id="WP_259478575.1">
    <property type="nucleotide sequence ID" value="NZ_BAAAQY010000003.1"/>
</dbReference>